<proteinExistence type="predicted"/>
<dbReference type="EMBL" id="LAZR01000272">
    <property type="protein sequence ID" value="KKN77840.1"/>
    <property type="molecule type" value="Genomic_DNA"/>
</dbReference>
<sequence length="113" mass="12660">MKVIERPRNSGKTQMLLHYMELESDSVCVVRTEEIAKRVFELARGLGLHLTGDRFLGITSEHIQAFCAMRDTGTKILVDDADYIIKSYPKMGYDLCASADVITISSQEVSDES</sequence>
<reference evidence="1" key="1">
    <citation type="journal article" date="2015" name="Nature">
        <title>Complex archaea that bridge the gap between prokaryotes and eukaryotes.</title>
        <authorList>
            <person name="Spang A."/>
            <person name="Saw J.H."/>
            <person name="Jorgensen S.L."/>
            <person name="Zaremba-Niedzwiedzka K."/>
            <person name="Martijn J."/>
            <person name="Lind A.E."/>
            <person name="van Eijk R."/>
            <person name="Schleper C."/>
            <person name="Guy L."/>
            <person name="Ettema T.J."/>
        </authorList>
    </citation>
    <scope>NUCLEOTIDE SEQUENCE</scope>
</reference>
<accession>A0A0F9T9F9</accession>
<comment type="caution">
    <text evidence="1">The sequence shown here is derived from an EMBL/GenBank/DDBJ whole genome shotgun (WGS) entry which is preliminary data.</text>
</comment>
<evidence type="ECO:0000313" key="1">
    <source>
        <dbReference type="EMBL" id="KKN77840.1"/>
    </source>
</evidence>
<gene>
    <name evidence="1" type="ORF">LCGC14_0355770</name>
</gene>
<protein>
    <submittedName>
        <fullName evidence="1">Uncharacterized protein</fullName>
    </submittedName>
</protein>
<organism evidence="1">
    <name type="scientific">marine sediment metagenome</name>
    <dbReference type="NCBI Taxonomy" id="412755"/>
    <lineage>
        <taxon>unclassified sequences</taxon>
        <taxon>metagenomes</taxon>
        <taxon>ecological metagenomes</taxon>
    </lineage>
</organism>
<dbReference type="AlphaFoldDB" id="A0A0F9T9F9"/>
<name>A0A0F9T9F9_9ZZZZ</name>